<dbReference type="Gene3D" id="3.40.50.2300">
    <property type="match status" value="1"/>
</dbReference>
<dbReference type="EMBL" id="BA000012">
    <property type="protein sequence ID" value="BAB52296.1"/>
    <property type="molecule type" value="Genomic_DNA"/>
</dbReference>
<dbReference type="Proteomes" id="UP000000552">
    <property type="component" value="Chromosome"/>
</dbReference>
<dbReference type="eggNOG" id="COG1609">
    <property type="taxonomic scope" value="Bacteria"/>
</dbReference>
<accession>Q98AM6</accession>
<organism evidence="1 2">
    <name type="scientific">Mesorhizobium japonicum (strain LMG 29417 / CECT 9101 / MAFF 303099)</name>
    <name type="common">Mesorhizobium loti (strain MAFF 303099)</name>
    <dbReference type="NCBI Taxonomy" id="266835"/>
    <lineage>
        <taxon>Bacteria</taxon>
        <taxon>Pseudomonadati</taxon>
        <taxon>Pseudomonadota</taxon>
        <taxon>Alphaproteobacteria</taxon>
        <taxon>Hyphomicrobiales</taxon>
        <taxon>Phyllobacteriaceae</taxon>
        <taxon>Mesorhizobium</taxon>
    </lineage>
</organism>
<proteinExistence type="predicted"/>
<name>Q98AM6_RHILO</name>
<dbReference type="KEGG" id="mlo:mll5933"/>
<dbReference type="AlphaFoldDB" id="Q98AM6"/>
<dbReference type="SUPFAM" id="SSF53822">
    <property type="entry name" value="Periplasmic binding protein-like I"/>
    <property type="match status" value="1"/>
</dbReference>
<sequence length="115" mass="12933">MPNNAYAVVRRLIAEEPELRGIFVNGGGISGVLRAMCELAAEQQCKIRVVCRDIGPETRKGLSEGLITASLCHPVDRMPEELIDVMLRMIERTDTRLVEQRLVPFEILTPESIWT</sequence>
<evidence type="ECO:0000313" key="1">
    <source>
        <dbReference type="EMBL" id="BAB52296.1"/>
    </source>
</evidence>
<reference evidence="1 2" key="1">
    <citation type="journal article" date="2000" name="DNA Res.">
        <title>Complete genome structure of the nitrogen-fixing symbiotic bacterium Mesorhizobium loti.</title>
        <authorList>
            <person name="Kaneko T."/>
            <person name="Nakamura Y."/>
            <person name="Sato S."/>
            <person name="Asamizu E."/>
            <person name="Kato T."/>
            <person name="Sasamoto S."/>
            <person name="Watanabe A."/>
            <person name="Idesawa K."/>
            <person name="Ishikawa A."/>
            <person name="Kawashima K."/>
            <person name="Kimura T."/>
            <person name="Kishida Y."/>
            <person name="Kiyokawa C."/>
            <person name="Kohara M."/>
            <person name="Matsumoto M."/>
            <person name="Matsuno A."/>
            <person name="Mochizuki Y."/>
            <person name="Nakayama S."/>
            <person name="Nakazaki N."/>
            <person name="Shimpo S."/>
            <person name="Sugimoto M."/>
            <person name="Takeuchi C."/>
            <person name="Yamada M."/>
            <person name="Tabata S."/>
        </authorList>
    </citation>
    <scope>NUCLEOTIDE SEQUENCE [LARGE SCALE GENOMIC DNA]</scope>
    <source>
        <strain evidence="2">LMG 29417 / CECT 9101 / MAFF 303099</strain>
    </source>
</reference>
<dbReference type="HOGENOM" id="CLU_2107033_0_0_5"/>
<evidence type="ECO:0000313" key="2">
    <source>
        <dbReference type="Proteomes" id="UP000000552"/>
    </source>
</evidence>
<gene>
    <name evidence="1" type="ordered locus">mll5933</name>
</gene>
<protein>
    <submittedName>
        <fullName evidence="1">Mll5933 protein</fullName>
    </submittedName>
</protein>
<dbReference type="InterPro" id="IPR028082">
    <property type="entry name" value="Peripla_BP_I"/>
</dbReference>